<dbReference type="InterPro" id="IPR001848">
    <property type="entry name" value="Ribosomal_uS10"/>
</dbReference>
<evidence type="ECO:0000256" key="1">
    <source>
        <dbReference type="ARBA" id="ARBA00007102"/>
    </source>
</evidence>
<evidence type="ECO:0000256" key="5">
    <source>
        <dbReference type="ARBA" id="ARBA00042916"/>
    </source>
</evidence>
<comment type="caution">
    <text evidence="9">The sequence shown here is derived from an EMBL/GenBank/DDBJ whole genome shotgun (WGS) entry which is preliminary data.</text>
</comment>
<evidence type="ECO:0000256" key="6">
    <source>
        <dbReference type="ARBA" id="ARBA00057689"/>
    </source>
</evidence>
<dbReference type="GO" id="GO:1990904">
    <property type="term" value="C:ribonucleoprotein complex"/>
    <property type="evidence" value="ECO:0007669"/>
    <property type="project" value="UniProtKB-KW"/>
</dbReference>
<dbReference type="HAMAP" id="MF_00508">
    <property type="entry name" value="Ribosomal_uS10"/>
    <property type="match status" value="1"/>
</dbReference>
<dbReference type="Proteomes" id="UP001049176">
    <property type="component" value="Chromosome 11"/>
</dbReference>
<feature type="domain" description="Small ribosomal subunit protein uS10" evidence="8">
    <location>
        <begin position="165"/>
        <end position="262"/>
    </location>
</feature>
<keyword evidence="10" id="KW-1185">Reference proteome</keyword>
<sequence>MFKSVLTRSARILPGIRAQELPTRISLILPRLKSTATPANPKIEHDDSTHEKNLDQLLENEDITLEDIEVFEEQMEKEFQGGFQASITEPQRLAESEAEMFNIESGSPEKSRAMKLDPQSLPRRVTLEELGPNFTEEDYASTLVHGRGIHLPYFHARTHDIPVANIQFRSHHPRLLELFTHFATHAASSLGIPTSRVFALPTQRSLWTVPRSPFVHKKSQENFERRVYKRGIKAWDADPEVVDRWTKYLVRHQMGGVGMRITKWERMPIGVGKTRFAQVKDALEVPGSVDSVSIKDLGKKIIIEEMKDIRGQPRKQITQVS</sequence>
<dbReference type="GO" id="GO:0005840">
    <property type="term" value="C:ribosome"/>
    <property type="evidence" value="ECO:0007669"/>
    <property type="project" value="UniProtKB-KW"/>
</dbReference>
<dbReference type="KEGG" id="more:E1B28_003276"/>
<accession>A0A9P7RM86</accession>
<organism evidence="9 10">
    <name type="scientific">Marasmius oreades</name>
    <name type="common">fairy-ring Marasmius</name>
    <dbReference type="NCBI Taxonomy" id="181124"/>
    <lineage>
        <taxon>Eukaryota</taxon>
        <taxon>Fungi</taxon>
        <taxon>Dikarya</taxon>
        <taxon>Basidiomycota</taxon>
        <taxon>Agaricomycotina</taxon>
        <taxon>Agaricomycetes</taxon>
        <taxon>Agaricomycetidae</taxon>
        <taxon>Agaricales</taxon>
        <taxon>Marasmiineae</taxon>
        <taxon>Marasmiaceae</taxon>
        <taxon>Marasmius</taxon>
    </lineage>
</organism>
<comment type="similarity">
    <text evidence="1">Belongs to the universal ribosomal protein uS10 family.</text>
</comment>
<dbReference type="Pfam" id="PF00338">
    <property type="entry name" value="Ribosomal_S10"/>
    <property type="match status" value="1"/>
</dbReference>
<dbReference type="FunFam" id="3.30.70.600:FF:000003">
    <property type="entry name" value="30S ribosomal protein S10"/>
    <property type="match status" value="1"/>
</dbReference>
<comment type="subunit">
    <text evidence="7">Part of the mitochondrial small ribosomal subunit.</text>
</comment>
<dbReference type="PANTHER" id="PTHR11700">
    <property type="entry name" value="30S RIBOSOMAL PROTEIN S10 FAMILY MEMBER"/>
    <property type="match status" value="1"/>
</dbReference>
<dbReference type="Gene3D" id="3.30.70.600">
    <property type="entry name" value="Ribosomal protein S10 domain"/>
    <property type="match status" value="1"/>
</dbReference>
<name>A0A9P7RM86_9AGAR</name>
<evidence type="ECO:0000313" key="9">
    <source>
        <dbReference type="EMBL" id="KAG7085733.1"/>
    </source>
</evidence>
<dbReference type="AlphaFoldDB" id="A0A9P7RM86"/>
<dbReference type="GeneID" id="66072352"/>
<evidence type="ECO:0000256" key="4">
    <source>
        <dbReference type="ARBA" id="ARBA00035261"/>
    </source>
</evidence>
<gene>
    <name evidence="9" type="ORF">E1B28_003276</name>
</gene>
<dbReference type="RefSeq" id="XP_043002204.1">
    <property type="nucleotide sequence ID" value="XM_043160248.1"/>
</dbReference>
<dbReference type="OrthoDB" id="366214at2759"/>
<dbReference type="InterPro" id="IPR027486">
    <property type="entry name" value="Ribosomal_uS10_dom"/>
</dbReference>
<reference evidence="9" key="1">
    <citation type="journal article" date="2021" name="Genome Biol. Evol.">
        <title>The assembled and annotated genome of the fairy-ring fungus Marasmius oreades.</title>
        <authorList>
            <person name="Hiltunen M."/>
            <person name="Ament-Velasquez S.L."/>
            <person name="Johannesson H."/>
        </authorList>
    </citation>
    <scope>NUCLEOTIDE SEQUENCE</scope>
    <source>
        <strain evidence="9">03SP1</strain>
    </source>
</reference>
<evidence type="ECO:0000256" key="7">
    <source>
        <dbReference type="ARBA" id="ARBA00065857"/>
    </source>
</evidence>
<dbReference type="GO" id="GO:0006412">
    <property type="term" value="P:translation"/>
    <property type="evidence" value="ECO:0007669"/>
    <property type="project" value="InterPro"/>
</dbReference>
<evidence type="ECO:0000256" key="3">
    <source>
        <dbReference type="ARBA" id="ARBA00023274"/>
    </source>
</evidence>
<keyword evidence="3" id="KW-0687">Ribonucleoprotein</keyword>
<protein>
    <recommendedName>
        <fullName evidence="4">Small ribosomal subunit protein uS10m</fullName>
    </recommendedName>
    <alternativeName>
        <fullName evidence="5">37S ribosomal protein S10, mitochondrial</fullName>
    </alternativeName>
</protein>
<dbReference type="GO" id="GO:0003735">
    <property type="term" value="F:structural constituent of ribosome"/>
    <property type="evidence" value="ECO:0007669"/>
    <property type="project" value="InterPro"/>
</dbReference>
<evidence type="ECO:0000313" key="10">
    <source>
        <dbReference type="Proteomes" id="UP001049176"/>
    </source>
</evidence>
<evidence type="ECO:0000259" key="8">
    <source>
        <dbReference type="SMART" id="SM01403"/>
    </source>
</evidence>
<proteinExistence type="inferred from homology"/>
<dbReference type="SUPFAM" id="SSF54999">
    <property type="entry name" value="Ribosomal protein S10"/>
    <property type="match status" value="1"/>
</dbReference>
<evidence type="ECO:0000256" key="2">
    <source>
        <dbReference type="ARBA" id="ARBA00022980"/>
    </source>
</evidence>
<keyword evidence="2" id="KW-0689">Ribosomal protein</keyword>
<dbReference type="EMBL" id="CM032191">
    <property type="protein sequence ID" value="KAG7085733.1"/>
    <property type="molecule type" value="Genomic_DNA"/>
</dbReference>
<dbReference type="SMART" id="SM01403">
    <property type="entry name" value="Ribosomal_S10"/>
    <property type="match status" value="1"/>
</dbReference>
<comment type="function">
    <text evidence="6">Involved in mitochondrial genome encoded proteins translation. Involved in the binding of tRNA to the ribosomes.</text>
</comment>
<dbReference type="InterPro" id="IPR036838">
    <property type="entry name" value="Ribosomal_uS10_dom_sf"/>
</dbReference>